<accession>A0A6J5NZ71</accession>
<name>A0A6J5NZ71_9CAUD</name>
<evidence type="ECO:0000313" key="1">
    <source>
        <dbReference type="EMBL" id="CAB4164403.1"/>
    </source>
</evidence>
<gene>
    <name evidence="1" type="ORF">UFOVP826_33</name>
</gene>
<dbReference type="EMBL" id="LR796765">
    <property type="protein sequence ID" value="CAB4164403.1"/>
    <property type="molecule type" value="Genomic_DNA"/>
</dbReference>
<sequence length="171" mass="19189">MDNPVLPQKVDVALYRLRHLAIDNQAKPELGCVEQLRAHIAALTAENERLKQSNQIQAGINRGLVSGYSKEQLRLYEKTDEQKKRIAELTEALRFYARGTHIEDYEQGHERKFIIENGKIARAALASGEAEVCEICKGKGEVGKEKYNIVTKKFAKDKCSDCGATGRKESV</sequence>
<organism evidence="1">
    <name type="scientific">uncultured Caudovirales phage</name>
    <dbReference type="NCBI Taxonomy" id="2100421"/>
    <lineage>
        <taxon>Viruses</taxon>
        <taxon>Duplodnaviria</taxon>
        <taxon>Heunggongvirae</taxon>
        <taxon>Uroviricota</taxon>
        <taxon>Caudoviricetes</taxon>
        <taxon>Peduoviridae</taxon>
        <taxon>Maltschvirus</taxon>
        <taxon>Maltschvirus maltsch</taxon>
    </lineage>
</organism>
<protein>
    <submittedName>
        <fullName evidence="1">Uncharacterized protein</fullName>
    </submittedName>
</protein>
<proteinExistence type="predicted"/>
<reference evidence="1" key="1">
    <citation type="submission" date="2020-04" db="EMBL/GenBank/DDBJ databases">
        <authorList>
            <person name="Chiriac C."/>
            <person name="Salcher M."/>
            <person name="Ghai R."/>
            <person name="Kavagutti S V."/>
        </authorList>
    </citation>
    <scope>NUCLEOTIDE SEQUENCE</scope>
</reference>